<dbReference type="RefSeq" id="WP_021680387.1">
    <property type="nucleotide sequence ID" value="NZ_KI260288.1"/>
</dbReference>
<dbReference type="GeneID" id="93692270"/>
<dbReference type="STRING" id="411473.RUMCAL_02231"/>
<reference evidence="3 4" key="1">
    <citation type="submission" date="2013-07" db="EMBL/GenBank/DDBJ databases">
        <authorList>
            <person name="Weinstock G."/>
            <person name="Sodergren E."/>
            <person name="Wylie T."/>
            <person name="Fulton L."/>
            <person name="Fulton R."/>
            <person name="Fronick C."/>
            <person name="O'Laughlin M."/>
            <person name="Godfrey J."/>
            <person name="Miner T."/>
            <person name="Herter B."/>
            <person name="Appelbaum E."/>
            <person name="Cordes M."/>
            <person name="Lek S."/>
            <person name="Wollam A."/>
            <person name="Pepin K.H."/>
            <person name="Palsikar V.B."/>
            <person name="Mitreva M."/>
            <person name="Wilson R.K."/>
        </authorList>
    </citation>
    <scope>NUCLEOTIDE SEQUENCE [LARGE SCALE GENOMIC DNA]</scope>
    <source>
        <strain evidence="3 4">ATCC 27760</strain>
    </source>
</reference>
<feature type="domain" description="SseB protein N-terminal" evidence="1">
    <location>
        <begin position="14"/>
        <end position="138"/>
    </location>
</feature>
<dbReference type="PATRIC" id="fig|411473.3.peg.1844"/>
<dbReference type="HOGENOM" id="CLU_694239_0_0_9"/>
<dbReference type="InterPro" id="IPR009839">
    <property type="entry name" value="SseB_N"/>
</dbReference>
<dbReference type="EMBL" id="AWVF01000276">
    <property type="protein sequence ID" value="ERJ93716.1"/>
    <property type="molecule type" value="Genomic_DNA"/>
</dbReference>
<evidence type="ECO:0008006" key="5">
    <source>
        <dbReference type="Google" id="ProtNLM"/>
    </source>
</evidence>
<comment type="caution">
    <text evidence="3">The sequence shown here is derived from an EMBL/GenBank/DDBJ whole genome shotgun (WGS) entry which is preliminary data.</text>
</comment>
<accession>U2K5D8</accession>
<name>U2K5D8_9FIRM</name>
<proteinExistence type="predicted"/>
<dbReference type="AlphaFoldDB" id="U2K5D8"/>
<protein>
    <recommendedName>
        <fullName evidence="5">SseB protein N-terminal domain-containing protein</fullName>
    </recommendedName>
</protein>
<dbReference type="InterPro" id="IPR027945">
    <property type="entry name" value="SseB_C"/>
</dbReference>
<dbReference type="Pfam" id="PF07179">
    <property type="entry name" value="SseB"/>
    <property type="match status" value="2"/>
</dbReference>
<dbReference type="Proteomes" id="UP000016662">
    <property type="component" value="Unassembled WGS sequence"/>
</dbReference>
<organism evidence="3 4">
    <name type="scientific">Ruminococcus callidus ATCC 27760</name>
    <dbReference type="NCBI Taxonomy" id="411473"/>
    <lineage>
        <taxon>Bacteria</taxon>
        <taxon>Bacillati</taxon>
        <taxon>Bacillota</taxon>
        <taxon>Clostridia</taxon>
        <taxon>Eubacteriales</taxon>
        <taxon>Oscillospiraceae</taxon>
        <taxon>Ruminococcus</taxon>
    </lineage>
</organism>
<sequence length="397" mass="44042">MSQLKKPTIKNPDLVAAMAEFKKQQSVQTEKEMLDAIAAASFIAPITLQNKLNEVEPDENGQRHMEASLMAVSNKDGVKFFPAFTDWLEFLKWKNDPDADTMVITFDQYCGILLKQGVDVSGIVINPAETNIVIRKEKMAEMKGVSLEAEQPQEAPKKNNILPLFGCEKVTNPEVIVAADRLRRENNEPARNNMFEAMRKARFVAPVLMEVPKEVKAGEKVNAQAEFIMLNHEGGKYMPLFTSLSELQKWNGAPDCKAVPMSMANYVAMLSDPKSTAAGIVLDPFTMGLAFSKEQAMNIQPRLAMRDIDSTPEGMEDDLKAYFAENADVKKAYIDGVKANNTDGFVVVLELENENNVREIADHVAKAINKYGSCVVAPISSPIGKKVLERKTAFYEA</sequence>
<dbReference type="OrthoDB" id="1639333at2"/>
<feature type="domain" description="SseB protein C-terminal" evidence="2">
    <location>
        <begin position="302"/>
        <end position="396"/>
    </location>
</feature>
<dbReference type="eggNOG" id="ENOG5032R83">
    <property type="taxonomic scope" value="Bacteria"/>
</dbReference>
<dbReference type="Pfam" id="PF14581">
    <property type="entry name" value="SseB_C"/>
    <property type="match status" value="1"/>
</dbReference>
<gene>
    <name evidence="3" type="ORF">RUMCAL_02231</name>
</gene>
<evidence type="ECO:0000313" key="4">
    <source>
        <dbReference type="Proteomes" id="UP000016662"/>
    </source>
</evidence>
<evidence type="ECO:0000313" key="3">
    <source>
        <dbReference type="EMBL" id="ERJ93716.1"/>
    </source>
</evidence>
<keyword evidence="4" id="KW-1185">Reference proteome</keyword>
<feature type="domain" description="SseB protein N-terminal" evidence="1">
    <location>
        <begin position="181"/>
        <end position="292"/>
    </location>
</feature>
<evidence type="ECO:0000259" key="1">
    <source>
        <dbReference type="Pfam" id="PF07179"/>
    </source>
</evidence>
<evidence type="ECO:0000259" key="2">
    <source>
        <dbReference type="Pfam" id="PF14581"/>
    </source>
</evidence>